<gene>
    <name evidence="1" type="ORF">AMORRO_LOCUS3422</name>
</gene>
<proteinExistence type="predicted"/>
<dbReference type="SUPFAM" id="SSF53067">
    <property type="entry name" value="Actin-like ATPase domain"/>
    <property type="match status" value="1"/>
</dbReference>
<evidence type="ECO:0000313" key="2">
    <source>
        <dbReference type="Proteomes" id="UP000789342"/>
    </source>
</evidence>
<dbReference type="EMBL" id="CAJVPV010001674">
    <property type="protein sequence ID" value="CAG8504620.1"/>
    <property type="molecule type" value="Genomic_DNA"/>
</dbReference>
<dbReference type="InterPro" id="IPR043129">
    <property type="entry name" value="ATPase_NBD"/>
</dbReference>
<dbReference type="Proteomes" id="UP000789342">
    <property type="component" value="Unassembled WGS sequence"/>
</dbReference>
<evidence type="ECO:0000313" key="1">
    <source>
        <dbReference type="EMBL" id="CAG8504620.1"/>
    </source>
</evidence>
<dbReference type="AlphaFoldDB" id="A0A9N8ZRW2"/>
<organism evidence="1 2">
    <name type="scientific">Acaulospora morrowiae</name>
    <dbReference type="NCBI Taxonomy" id="94023"/>
    <lineage>
        <taxon>Eukaryota</taxon>
        <taxon>Fungi</taxon>
        <taxon>Fungi incertae sedis</taxon>
        <taxon>Mucoromycota</taxon>
        <taxon>Glomeromycotina</taxon>
        <taxon>Glomeromycetes</taxon>
        <taxon>Diversisporales</taxon>
        <taxon>Acaulosporaceae</taxon>
        <taxon>Acaulospora</taxon>
    </lineage>
</organism>
<name>A0A9N8ZRW2_9GLOM</name>
<dbReference type="PANTHER" id="PTHR14187">
    <property type="entry name" value="ALPHA KINASE/ELONGATION FACTOR 2 KINASE"/>
    <property type="match status" value="1"/>
</dbReference>
<comment type="caution">
    <text evidence="1">The sequence shown here is derived from an EMBL/GenBank/DDBJ whole genome shotgun (WGS) entry which is preliminary data.</text>
</comment>
<keyword evidence="2" id="KW-1185">Reference proteome</keyword>
<reference evidence="1" key="1">
    <citation type="submission" date="2021-06" db="EMBL/GenBank/DDBJ databases">
        <authorList>
            <person name="Kallberg Y."/>
            <person name="Tangrot J."/>
            <person name="Rosling A."/>
        </authorList>
    </citation>
    <scope>NUCLEOTIDE SEQUENCE</scope>
    <source>
        <strain evidence="1">CL551</strain>
    </source>
</reference>
<sequence length="483" mass="56018">WGENALARELDFWDDNEERNNKVTTTTLEYFKLHLADSKEEKPYLPKGFDYRKAIKDFLKKMMELVKETLNKRWQELEMSQVRFVFTIPAQWQPEEIGIFQDCIYATEIVKDNLEFTTEPEAAALYCLSKMDEHNLSTGVVDSGGGTVDLTMRIILEDKAIGEITERSSALCGSTYVDRKFIAFLEEKFGKDAIKRFKENHYEEYQYLIHKFFCQHVKFGFTGEQSAFKKITLDFNRICPKLKEYVNCCNIQMSFDDIKDMFDPVVETIINLIRGQLSSVSQRCSALFLVGGFSESYYLTKRIRDEFKNTVPYICVSPKPITSVVRGAVMYGLNKSVIKYRILTMYYGVEVYPKWKKTDPKSRRTTDDRIYKFSCLARRGQKIELDKKCSGIYVPIYPDQKSISFKVFASPRYAEYCDDPGMKKIGTLRVNLPDVELGLDRPVKFSLMFGELAITAVAVNKKNGKFYTAVFDYVKSDFDLESH</sequence>
<protein>
    <submittedName>
        <fullName evidence="1">640_t:CDS:1</fullName>
    </submittedName>
</protein>
<dbReference type="OrthoDB" id="2963168at2759"/>
<accession>A0A9N8ZRW2</accession>
<feature type="non-terminal residue" evidence="1">
    <location>
        <position position="483"/>
    </location>
</feature>
<dbReference type="PANTHER" id="PTHR14187:SF5">
    <property type="entry name" value="HEAT SHOCK 70 KDA PROTEIN 12A"/>
    <property type="match status" value="1"/>
</dbReference>
<dbReference type="Gene3D" id="3.30.420.40">
    <property type="match status" value="2"/>
</dbReference>
<dbReference type="Gene3D" id="3.90.640.10">
    <property type="entry name" value="Actin, Chain A, domain 4"/>
    <property type="match status" value="1"/>
</dbReference>